<feature type="transmembrane region" description="Helical" evidence="8">
    <location>
        <begin position="123"/>
        <end position="141"/>
    </location>
</feature>
<feature type="transmembrane region" description="Helical" evidence="8">
    <location>
        <begin position="83"/>
        <end position="102"/>
    </location>
</feature>
<evidence type="ECO:0000256" key="3">
    <source>
        <dbReference type="ARBA" id="ARBA00022553"/>
    </source>
</evidence>
<dbReference type="RefSeq" id="WP_190404443.1">
    <property type="nucleotide sequence ID" value="NZ_JACJQB010000045.1"/>
</dbReference>
<evidence type="ECO:0000256" key="7">
    <source>
        <dbReference type="SAM" id="Coils"/>
    </source>
</evidence>
<keyword evidence="6" id="KW-0902">Two-component regulatory system</keyword>
<keyword evidence="4" id="KW-0808">Transferase</keyword>
<feature type="domain" description="Histidine kinase" evidence="9">
    <location>
        <begin position="636"/>
        <end position="850"/>
    </location>
</feature>
<evidence type="ECO:0000256" key="8">
    <source>
        <dbReference type="SAM" id="Phobius"/>
    </source>
</evidence>
<dbReference type="Pfam" id="PF02518">
    <property type="entry name" value="HATPase_c"/>
    <property type="match status" value="1"/>
</dbReference>
<protein>
    <recommendedName>
        <fullName evidence="2">histidine kinase</fullName>
        <ecNumber evidence="2">2.7.13.3</ecNumber>
    </recommendedName>
</protein>
<evidence type="ECO:0000313" key="11">
    <source>
        <dbReference type="Proteomes" id="UP000642094"/>
    </source>
</evidence>
<reference evidence="10 11" key="1">
    <citation type="journal article" date="2020" name="ISME J.">
        <title>Comparative genomics reveals insights into cyanobacterial evolution and habitat adaptation.</title>
        <authorList>
            <person name="Chen M.Y."/>
            <person name="Teng W.K."/>
            <person name="Zhao L."/>
            <person name="Hu C.X."/>
            <person name="Zhou Y.K."/>
            <person name="Han B.P."/>
            <person name="Song L.R."/>
            <person name="Shu W.S."/>
        </authorList>
    </citation>
    <scope>NUCLEOTIDE SEQUENCE [LARGE SCALE GENOMIC DNA]</scope>
    <source>
        <strain evidence="10 11">FACHB-723</strain>
    </source>
</reference>
<comment type="caution">
    <text evidence="10">The sequence shown here is derived from an EMBL/GenBank/DDBJ whole genome shotgun (WGS) entry which is preliminary data.</text>
</comment>
<dbReference type="InterPro" id="IPR003594">
    <property type="entry name" value="HATPase_dom"/>
</dbReference>
<dbReference type="SMART" id="SM00388">
    <property type="entry name" value="HisKA"/>
    <property type="match status" value="1"/>
</dbReference>
<feature type="transmembrane region" description="Helical" evidence="8">
    <location>
        <begin position="161"/>
        <end position="180"/>
    </location>
</feature>
<dbReference type="SUPFAM" id="SSF55874">
    <property type="entry name" value="ATPase domain of HSP90 chaperone/DNA topoisomerase II/histidine kinase"/>
    <property type="match status" value="1"/>
</dbReference>
<dbReference type="InterPro" id="IPR050351">
    <property type="entry name" value="BphY/WalK/GraS-like"/>
</dbReference>
<evidence type="ECO:0000313" key="10">
    <source>
        <dbReference type="EMBL" id="MBD2189618.1"/>
    </source>
</evidence>
<dbReference type="Proteomes" id="UP000642094">
    <property type="component" value="Unassembled WGS sequence"/>
</dbReference>
<proteinExistence type="predicted"/>
<evidence type="ECO:0000256" key="5">
    <source>
        <dbReference type="ARBA" id="ARBA00022777"/>
    </source>
</evidence>
<dbReference type="PANTHER" id="PTHR42878:SF15">
    <property type="entry name" value="BACTERIOPHYTOCHROME"/>
    <property type="match status" value="1"/>
</dbReference>
<dbReference type="PANTHER" id="PTHR42878">
    <property type="entry name" value="TWO-COMPONENT HISTIDINE KINASE"/>
    <property type="match status" value="1"/>
</dbReference>
<keyword evidence="8" id="KW-1133">Transmembrane helix</keyword>
<evidence type="ECO:0000259" key="9">
    <source>
        <dbReference type="PROSITE" id="PS50109"/>
    </source>
</evidence>
<comment type="catalytic activity">
    <reaction evidence="1">
        <text>ATP + protein L-histidine = ADP + protein N-phospho-L-histidine.</text>
        <dbReference type="EC" id="2.7.13.3"/>
    </reaction>
</comment>
<dbReference type="EMBL" id="JACJQB010000045">
    <property type="protein sequence ID" value="MBD2189618.1"/>
    <property type="molecule type" value="Genomic_DNA"/>
</dbReference>
<dbReference type="InterPro" id="IPR003661">
    <property type="entry name" value="HisK_dim/P_dom"/>
</dbReference>
<dbReference type="SUPFAM" id="SSF47384">
    <property type="entry name" value="Homodimeric domain of signal transducing histidine kinase"/>
    <property type="match status" value="1"/>
</dbReference>
<dbReference type="PRINTS" id="PR00344">
    <property type="entry name" value="BCTRLSENSOR"/>
</dbReference>
<keyword evidence="5" id="KW-0418">Kinase</keyword>
<feature type="transmembrane region" description="Helical" evidence="8">
    <location>
        <begin position="192"/>
        <end position="214"/>
    </location>
</feature>
<dbReference type="Gene3D" id="6.10.340.10">
    <property type="match status" value="1"/>
</dbReference>
<dbReference type="Gene3D" id="1.10.1760.20">
    <property type="match status" value="1"/>
</dbReference>
<keyword evidence="11" id="KW-1185">Reference proteome</keyword>
<evidence type="ECO:0000256" key="2">
    <source>
        <dbReference type="ARBA" id="ARBA00012438"/>
    </source>
</evidence>
<evidence type="ECO:0000256" key="4">
    <source>
        <dbReference type="ARBA" id="ARBA00022679"/>
    </source>
</evidence>
<sequence length="852" mass="97475">MSLKIGFTQIFGSKVRSSRQFWGLLILLLAGIVGNYLRWTLFFDIDFLFGSIAVWIVVCLYGIRWGTFAGFLSGLCTYFLWKHPYTAITFTLEAIFVGWLFHRQQQPQARQSHSQNNIVLLDFLFWLVIGMPLVWFFYAILLRVDHTQALIILMKQPVNGIFNALIASLLLTHLPIYRWVKRPPAINSLSLGQTLFNLLFAFVSVPTLILIVLGSHQVVDDIKRTVSLDLNNSARYLSVEVRGWYDRRFNAMRQLANLAQVSDFKSDAFQQNARFISQIFPDLRHIHILDSDGTTVLDLHSGDIETKYSFNQADVFARIQRSPQAFLSPVLIDHHTTSPNVLMGVPILKDGKLGGAIFAEINLKGITDLLLSNVEGALLNITIVDQQQTIAASTNIESIGYQEFDWRENGTVTELGNQNYHWLPMGGSRLVMVKWQNSLFVKALEIRDDIPWTLIIQIAATPHVKQIETVHTRYMAILLLISGIALISANLVSRQVVRPLKQLAEVTTNLPDKLLLEREPIAWIHSHVTELSLLIRNFRMMSMSLQQKFREIRQANEFLEERVQDRTQALQQTNTELAAEIAERQKLETDRDHLIESLQISEAQIRQLNVELEERVMRRTAQLEMANQELESFSYSVSHDLRAPLRAIDGFTQMLQEDYSHNFDAEANRYLRVVRDNAKRMGVLIDDLLNLARLNRKELSRQTIFPTVLVNKLINELRPTWIGRQIEFAIADLPPHQADLSLLTQVWINLLSNAIKYTSKVDQARIEVGYIAHDAEIVYFIRDNGAGFDMQYATKLFGVFQRMHLDNEFEGNGIGLAIAQRIIHRHDGKIWAEAAINQGATFYFTIPEAKSA</sequence>
<dbReference type="InterPro" id="IPR036890">
    <property type="entry name" value="HATPase_C_sf"/>
</dbReference>
<dbReference type="PROSITE" id="PS50109">
    <property type="entry name" value="HIS_KIN"/>
    <property type="match status" value="1"/>
</dbReference>
<dbReference type="InterPro" id="IPR036097">
    <property type="entry name" value="HisK_dim/P_sf"/>
</dbReference>
<dbReference type="Pfam" id="PF00512">
    <property type="entry name" value="HisKA"/>
    <property type="match status" value="1"/>
</dbReference>
<dbReference type="InterPro" id="IPR004358">
    <property type="entry name" value="Sig_transdc_His_kin-like_C"/>
</dbReference>
<feature type="transmembrane region" description="Helical" evidence="8">
    <location>
        <begin position="474"/>
        <end position="492"/>
    </location>
</feature>
<gene>
    <name evidence="10" type="ORF">H6F41_15905</name>
</gene>
<accession>A0ABR8A0T6</accession>
<dbReference type="Gene3D" id="3.30.450.20">
    <property type="entry name" value="PAS domain"/>
    <property type="match status" value="1"/>
</dbReference>
<dbReference type="Gene3D" id="1.10.287.130">
    <property type="match status" value="1"/>
</dbReference>
<dbReference type="Gene3D" id="3.30.565.10">
    <property type="entry name" value="Histidine kinase-like ATPase, C-terminal domain"/>
    <property type="match status" value="1"/>
</dbReference>
<keyword evidence="8" id="KW-0812">Transmembrane</keyword>
<evidence type="ECO:0000256" key="6">
    <source>
        <dbReference type="ARBA" id="ARBA00023012"/>
    </source>
</evidence>
<feature type="transmembrane region" description="Helical" evidence="8">
    <location>
        <begin position="20"/>
        <end position="38"/>
    </location>
</feature>
<evidence type="ECO:0000256" key="1">
    <source>
        <dbReference type="ARBA" id="ARBA00000085"/>
    </source>
</evidence>
<dbReference type="CDD" id="cd00082">
    <property type="entry name" value="HisKA"/>
    <property type="match status" value="1"/>
</dbReference>
<dbReference type="SMART" id="SM00387">
    <property type="entry name" value="HATPase_c"/>
    <property type="match status" value="1"/>
</dbReference>
<feature type="coiled-coil region" evidence="7">
    <location>
        <begin position="542"/>
        <end position="629"/>
    </location>
</feature>
<keyword evidence="8" id="KW-0472">Membrane</keyword>
<keyword evidence="7" id="KW-0175">Coiled coil</keyword>
<name>A0ABR8A0T6_9CYAN</name>
<keyword evidence="3" id="KW-0597">Phosphoprotein</keyword>
<organism evidence="10 11">
    <name type="scientific">Pseudanabaena mucicola FACHB-723</name>
    <dbReference type="NCBI Taxonomy" id="2692860"/>
    <lineage>
        <taxon>Bacteria</taxon>
        <taxon>Bacillati</taxon>
        <taxon>Cyanobacteriota</taxon>
        <taxon>Cyanophyceae</taxon>
        <taxon>Pseudanabaenales</taxon>
        <taxon>Pseudanabaenaceae</taxon>
        <taxon>Pseudanabaena</taxon>
    </lineage>
</organism>
<dbReference type="InterPro" id="IPR005467">
    <property type="entry name" value="His_kinase_dom"/>
</dbReference>
<dbReference type="EC" id="2.7.13.3" evidence="2"/>